<evidence type="ECO:0000313" key="5">
    <source>
        <dbReference type="Proteomes" id="UP000094329"/>
    </source>
</evidence>
<evidence type="ECO:0000313" key="4">
    <source>
        <dbReference type="EMBL" id="ODN41819.1"/>
    </source>
</evidence>
<dbReference type="PROSITE" id="PS00531">
    <property type="entry name" value="RNASE_T2_2"/>
    <property type="match status" value="1"/>
</dbReference>
<organism evidence="4 5">
    <name type="scientific">Piscirickettsia litoralis</name>
    <dbReference type="NCBI Taxonomy" id="1891921"/>
    <lineage>
        <taxon>Bacteria</taxon>
        <taxon>Pseudomonadati</taxon>
        <taxon>Pseudomonadota</taxon>
        <taxon>Gammaproteobacteria</taxon>
        <taxon>Thiotrichales</taxon>
        <taxon>Piscirickettsiaceae</taxon>
        <taxon>Piscirickettsia</taxon>
    </lineage>
</organism>
<dbReference type="SUPFAM" id="SSF55895">
    <property type="entry name" value="Ribonuclease Rh-like"/>
    <property type="match status" value="1"/>
</dbReference>
<sequence length="240" mass="26659">MSFHLKTAFKHLASSTIILGALSSAPSFAQTAGDFGYYAFAQTWLPEFCVQNPQKDSCKNLPTASTTAIKLTIHGLWPNYDEGGYPSYCSNSPGCSAGQKAKDCKIDINSSTESQLNTYMPGGSGGFWQYEWEKHGTCSALDQDTYFQEALKLEKTLPTLATIESPTTLKTLEQKYNSRAIFKCNNDDGVFYLSEVRTYWNKNTNNTVDSQKEAIPTGEKSTCPSEGDIFLRSFPSNWLY</sequence>
<evidence type="ECO:0000256" key="2">
    <source>
        <dbReference type="RuleBase" id="RU004328"/>
    </source>
</evidence>
<keyword evidence="3" id="KW-0732">Signal</keyword>
<evidence type="ECO:0000256" key="3">
    <source>
        <dbReference type="SAM" id="SignalP"/>
    </source>
</evidence>
<feature type="signal peptide" evidence="3">
    <location>
        <begin position="1"/>
        <end position="29"/>
    </location>
</feature>
<name>A0ABX3A6T4_9GAMM</name>
<dbReference type="InterPro" id="IPR001568">
    <property type="entry name" value="RNase_T2-like"/>
</dbReference>
<dbReference type="Proteomes" id="UP000094329">
    <property type="component" value="Unassembled WGS sequence"/>
</dbReference>
<keyword evidence="5" id="KW-1185">Reference proteome</keyword>
<accession>A0ABX3A6T4</accession>
<feature type="chain" id="PRO_5047151299" evidence="3">
    <location>
        <begin position="30"/>
        <end position="240"/>
    </location>
</feature>
<dbReference type="Pfam" id="PF00445">
    <property type="entry name" value="Ribonuclease_T2"/>
    <property type="match status" value="1"/>
</dbReference>
<proteinExistence type="inferred from homology"/>
<dbReference type="EMBL" id="MDTU01000001">
    <property type="protein sequence ID" value="ODN41819.1"/>
    <property type="molecule type" value="Genomic_DNA"/>
</dbReference>
<gene>
    <name evidence="4" type="ORF">BGC07_01035</name>
</gene>
<dbReference type="InterPro" id="IPR018188">
    <property type="entry name" value="RNase_T2_His_AS_1"/>
</dbReference>
<dbReference type="Gene3D" id="3.90.730.10">
    <property type="entry name" value="Ribonuclease T2-like"/>
    <property type="match status" value="1"/>
</dbReference>
<comment type="caution">
    <text evidence="4">The sequence shown here is derived from an EMBL/GenBank/DDBJ whole genome shotgun (WGS) entry which is preliminary data.</text>
</comment>
<dbReference type="InterPro" id="IPR033130">
    <property type="entry name" value="RNase_T2_His_AS_2"/>
</dbReference>
<evidence type="ECO:0000256" key="1">
    <source>
        <dbReference type="ARBA" id="ARBA00007469"/>
    </source>
</evidence>
<dbReference type="PROSITE" id="PS00530">
    <property type="entry name" value="RNASE_T2_1"/>
    <property type="match status" value="1"/>
</dbReference>
<dbReference type="CDD" id="cd00374">
    <property type="entry name" value="RNase_T2"/>
    <property type="match status" value="1"/>
</dbReference>
<protein>
    <submittedName>
        <fullName evidence="4">Uncharacterized protein</fullName>
    </submittedName>
</protein>
<comment type="similarity">
    <text evidence="1 2">Belongs to the RNase T2 family.</text>
</comment>
<dbReference type="PANTHER" id="PTHR11240">
    <property type="entry name" value="RIBONUCLEASE T2"/>
    <property type="match status" value="1"/>
</dbReference>
<reference evidence="4 5" key="1">
    <citation type="submission" date="2016-08" db="EMBL/GenBank/DDBJ databases">
        <title>Draft genome sequence of Candidatus Piscirickettsia litoralis, from seawater.</title>
        <authorList>
            <person name="Wan X."/>
            <person name="Lee A.J."/>
            <person name="Hou S."/>
            <person name="Donachie S.P."/>
        </authorList>
    </citation>
    <scope>NUCLEOTIDE SEQUENCE [LARGE SCALE GENOMIC DNA]</scope>
    <source>
        <strain evidence="4 5">Y2</strain>
    </source>
</reference>
<dbReference type="InterPro" id="IPR036430">
    <property type="entry name" value="RNase_T2-like_sf"/>
</dbReference>
<dbReference type="PANTHER" id="PTHR11240:SF22">
    <property type="entry name" value="RIBONUCLEASE T2"/>
    <property type="match status" value="1"/>
</dbReference>
<dbReference type="RefSeq" id="WP_069311621.1">
    <property type="nucleotide sequence ID" value="NZ_MDTU01000001.1"/>
</dbReference>